<feature type="chain" id="PRO_5045084618" evidence="2">
    <location>
        <begin position="20"/>
        <end position="327"/>
    </location>
</feature>
<evidence type="ECO:0000256" key="1">
    <source>
        <dbReference type="SAM" id="MobiDB-lite"/>
    </source>
</evidence>
<dbReference type="EMBL" id="JAFCIX010000102">
    <property type="protein sequence ID" value="KAH6598674.1"/>
    <property type="molecule type" value="Genomic_DNA"/>
</dbReference>
<feature type="compositionally biased region" description="Basic residues" evidence="1">
    <location>
        <begin position="151"/>
        <end position="173"/>
    </location>
</feature>
<organism evidence="3 4">
    <name type="scientific">Batrachochytrium salamandrivorans</name>
    <dbReference type="NCBI Taxonomy" id="1357716"/>
    <lineage>
        <taxon>Eukaryota</taxon>
        <taxon>Fungi</taxon>
        <taxon>Fungi incertae sedis</taxon>
        <taxon>Chytridiomycota</taxon>
        <taxon>Chytridiomycota incertae sedis</taxon>
        <taxon>Chytridiomycetes</taxon>
        <taxon>Rhizophydiales</taxon>
        <taxon>Rhizophydiales incertae sedis</taxon>
        <taxon>Batrachochytrium</taxon>
    </lineage>
</organism>
<name>A0ABQ8FJG7_9FUNG</name>
<feature type="compositionally biased region" description="Acidic residues" evidence="1">
    <location>
        <begin position="138"/>
        <end position="147"/>
    </location>
</feature>
<dbReference type="Proteomes" id="UP001648503">
    <property type="component" value="Unassembled WGS sequence"/>
</dbReference>
<feature type="compositionally biased region" description="Acidic residues" evidence="1">
    <location>
        <begin position="178"/>
        <end position="187"/>
    </location>
</feature>
<feature type="region of interest" description="Disordered" evidence="1">
    <location>
        <begin position="119"/>
        <end position="188"/>
    </location>
</feature>
<keyword evidence="2" id="KW-0732">Signal</keyword>
<sequence length="327" mass="35431">MKLTIWIVSIAFTLNVIEATVIPDEHYANTEQERLYTRSVDAHHLMEGDASGLSLGNSDIQSSLTKRWFGRRGPAQQHSPQKSGGSKSFLSGILKTMASAVISAGVSRAVGVRIIPSESSSKKKEEKEKEKGGKKEEEVGDEEEEEDGVKGKGKGRGGKGKGKGRGGKGKGKGKGKDEETDGEEEEEAAKYFGRDSLWVQLLAATPSNAPNSGITCILAELKEIQTPEWTRLFLEKTAVNSRPLAAVDSNIKNLLEDIRLPWTAILENMSVVYPKHVRTLPPCSLNGPLHVLVINPANTDHMLRFSIGLSAAQCISVEAFSLSLVKV</sequence>
<comment type="caution">
    <text evidence="3">The sequence shown here is derived from an EMBL/GenBank/DDBJ whole genome shotgun (WGS) entry which is preliminary data.</text>
</comment>
<feature type="compositionally biased region" description="Basic and acidic residues" evidence="1">
    <location>
        <begin position="120"/>
        <end position="137"/>
    </location>
</feature>
<evidence type="ECO:0000313" key="4">
    <source>
        <dbReference type="Proteomes" id="UP001648503"/>
    </source>
</evidence>
<reference evidence="3 4" key="1">
    <citation type="submission" date="2021-02" db="EMBL/GenBank/DDBJ databases">
        <title>Variation within the Batrachochytrium salamandrivorans European outbreak.</title>
        <authorList>
            <person name="Kelly M."/>
            <person name="Pasmans F."/>
            <person name="Shea T.P."/>
            <person name="Munoz J.F."/>
            <person name="Carranza S."/>
            <person name="Cuomo C.A."/>
            <person name="Martel A."/>
        </authorList>
    </citation>
    <scope>NUCLEOTIDE SEQUENCE [LARGE SCALE GENOMIC DNA]</scope>
    <source>
        <strain evidence="3 4">AMFP18/2</strain>
    </source>
</reference>
<evidence type="ECO:0000313" key="3">
    <source>
        <dbReference type="EMBL" id="KAH6598674.1"/>
    </source>
</evidence>
<protein>
    <submittedName>
        <fullName evidence="3">Uncharacterized protein</fullName>
    </submittedName>
</protein>
<evidence type="ECO:0000256" key="2">
    <source>
        <dbReference type="SAM" id="SignalP"/>
    </source>
</evidence>
<keyword evidence="4" id="KW-1185">Reference proteome</keyword>
<gene>
    <name evidence="3" type="ORF">BASA50_003709</name>
</gene>
<proteinExistence type="predicted"/>
<feature type="signal peptide" evidence="2">
    <location>
        <begin position="1"/>
        <end position="19"/>
    </location>
</feature>
<accession>A0ABQ8FJG7</accession>